<evidence type="ECO:0000256" key="8">
    <source>
        <dbReference type="ARBA" id="ARBA00023136"/>
    </source>
</evidence>
<evidence type="ECO:0000256" key="2">
    <source>
        <dbReference type="ARBA" id="ARBA00008124"/>
    </source>
</evidence>
<keyword evidence="6" id="KW-1133">Transmembrane helix</keyword>
<keyword evidence="7" id="KW-0333">Golgi apparatus</keyword>
<name>A0A7D9DBQ3_PARCT</name>
<dbReference type="Proteomes" id="UP001152795">
    <property type="component" value="Unassembled WGS sequence"/>
</dbReference>
<protein>
    <submittedName>
        <fullName evidence="10">Galactose-3-O-sulfotransferase 2-like</fullName>
    </submittedName>
</protein>
<evidence type="ECO:0000256" key="7">
    <source>
        <dbReference type="ARBA" id="ARBA00023034"/>
    </source>
</evidence>
<dbReference type="AlphaFoldDB" id="A0A7D9DBQ3"/>
<evidence type="ECO:0000256" key="1">
    <source>
        <dbReference type="ARBA" id="ARBA00004323"/>
    </source>
</evidence>
<dbReference type="EMBL" id="CACRXK020000431">
    <property type="protein sequence ID" value="CAB3981813.1"/>
    <property type="molecule type" value="Genomic_DNA"/>
</dbReference>
<sequence>MTYSLSKYLVFLLTTVFILVIVYRCFDGISSFERRANIILDDQPTQEKRKFVAILSKNNEIKMVYIDNDNMDDIEDQPHQYSVTNTSDAFVSSSYQSNNASTGNPYGFEWDETIDYDYYEKRALNETKRLTDLRDKPKNTIVLVQQRYHSNDPITNIMYRYGDLNQLTFALPKKSTFWKYRPLKFHPSFVDTSLTFSNHVNMLINPTYRYETLKRFMPKDTVFIAVLHDPVTYFFTKLIKHPLLRKYKLKRRLKIIRNLVKRNKVFGDKYTNSIASEFGYPRKHENHNLTSEEMIDKLKVQFDIVLMGAYLDESLVVLKNFLNWSLTDLVYISKKKPVDYCDIPNQIQDVIKEHNKLDQAVYEHFNITFWKTVESYGSTFSSDLRELKSLNQKLTNYCNEPFGNTTSTEGDTVCTRMKWGDREYVPYLKGKYQVMSNTALNNAGLQYLKNSLEFYFNTTSKEIQRYLES</sequence>
<keyword evidence="9" id="KW-0325">Glycoprotein</keyword>
<dbReference type="InterPro" id="IPR009729">
    <property type="entry name" value="Gal-3-0_sulfotransfrase"/>
</dbReference>
<evidence type="ECO:0000256" key="4">
    <source>
        <dbReference type="ARBA" id="ARBA00022692"/>
    </source>
</evidence>
<comment type="caution">
    <text evidence="10">The sequence shown here is derived from an EMBL/GenBank/DDBJ whole genome shotgun (WGS) entry which is preliminary data.</text>
</comment>
<keyword evidence="5" id="KW-0735">Signal-anchor</keyword>
<dbReference type="GO" id="GO:0009247">
    <property type="term" value="P:glycolipid biosynthetic process"/>
    <property type="evidence" value="ECO:0007669"/>
    <property type="project" value="InterPro"/>
</dbReference>
<gene>
    <name evidence="10" type="ORF">PACLA_8A006191</name>
</gene>
<evidence type="ECO:0000256" key="9">
    <source>
        <dbReference type="ARBA" id="ARBA00023180"/>
    </source>
</evidence>
<proteinExistence type="inferred from homology"/>
<dbReference type="GO" id="GO:0001733">
    <property type="term" value="F:galactosylceramide sulfotransferase activity"/>
    <property type="evidence" value="ECO:0007669"/>
    <property type="project" value="InterPro"/>
</dbReference>
<dbReference type="Pfam" id="PF06990">
    <property type="entry name" value="Gal-3-0_sulfotr"/>
    <property type="match status" value="1"/>
</dbReference>
<organism evidence="10 11">
    <name type="scientific">Paramuricea clavata</name>
    <name type="common">Red gorgonian</name>
    <name type="synonym">Violescent sea-whip</name>
    <dbReference type="NCBI Taxonomy" id="317549"/>
    <lineage>
        <taxon>Eukaryota</taxon>
        <taxon>Metazoa</taxon>
        <taxon>Cnidaria</taxon>
        <taxon>Anthozoa</taxon>
        <taxon>Octocorallia</taxon>
        <taxon>Malacalcyonacea</taxon>
        <taxon>Plexauridae</taxon>
        <taxon>Paramuricea</taxon>
    </lineage>
</organism>
<dbReference type="GO" id="GO:0000139">
    <property type="term" value="C:Golgi membrane"/>
    <property type="evidence" value="ECO:0007669"/>
    <property type="project" value="UniProtKB-SubCell"/>
</dbReference>
<keyword evidence="8" id="KW-0472">Membrane</keyword>
<keyword evidence="11" id="KW-1185">Reference proteome</keyword>
<dbReference type="InterPro" id="IPR027417">
    <property type="entry name" value="P-loop_NTPase"/>
</dbReference>
<comment type="subcellular location">
    <subcellularLocation>
        <location evidence="1">Golgi apparatus membrane</location>
        <topology evidence="1">Single-pass type II membrane protein</topology>
    </subcellularLocation>
</comment>
<dbReference type="OrthoDB" id="514299at2759"/>
<evidence type="ECO:0000313" key="11">
    <source>
        <dbReference type="Proteomes" id="UP001152795"/>
    </source>
</evidence>
<reference evidence="10" key="1">
    <citation type="submission" date="2020-04" db="EMBL/GenBank/DDBJ databases">
        <authorList>
            <person name="Alioto T."/>
            <person name="Alioto T."/>
            <person name="Gomez Garrido J."/>
        </authorList>
    </citation>
    <scope>NUCLEOTIDE SEQUENCE</scope>
    <source>
        <strain evidence="10">A484AB</strain>
    </source>
</reference>
<dbReference type="PANTHER" id="PTHR14647">
    <property type="entry name" value="GALACTOSE-3-O-SULFOTRANSFERASE"/>
    <property type="match status" value="1"/>
</dbReference>
<evidence type="ECO:0000313" key="10">
    <source>
        <dbReference type="EMBL" id="CAB3981813.1"/>
    </source>
</evidence>
<evidence type="ECO:0000256" key="3">
    <source>
        <dbReference type="ARBA" id="ARBA00022679"/>
    </source>
</evidence>
<dbReference type="Gene3D" id="3.40.50.300">
    <property type="entry name" value="P-loop containing nucleotide triphosphate hydrolases"/>
    <property type="match status" value="1"/>
</dbReference>
<keyword evidence="3" id="KW-0808">Transferase</keyword>
<accession>A0A7D9DBQ3</accession>
<evidence type="ECO:0000256" key="5">
    <source>
        <dbReference type="ARBA" id="ARBA00022968"/>
    </source>
</evidence>
<comment type="similarity">
    <text evidence="2">Belongs to the galactose-3-O-sulfotransferase family.</text>
</comment>
<evidence type="ECO:0000256" key="6">
    <source>
        <dbReference type="ARBA" id="ARBA00022989"/>
    </source>
</evidence>
<keyword evidence="4" id="KW-0812">Transmembrane</keyword>
<dbReference type="PANTHER" id="PTHR14647:SF87">
    <property type="entry name" value="PUTATIVE-RELATED"/>
    <property type="match status" value="1"/>
</dbReference>